<dbReference type="GeneID" id="19902361"/>
<evidence type="ECO:0000256" key="1">
    <source>
        <dbReference type="SAM" id="MobiDB-lite"/>
    </source>
</evidence>
<proteinExistence type="predicted"/>
<feature type="region of interest" description="Disordered" evidence="1">
    <location>
        <begin position="22"/>
        <end position="70"/>
    </location>
</feature>
<dbReference type="HOGENOM" id="CLU_2757684_0_0_1"/>
<feature type="compositionally biased region" description="Basic and acidic residues" evidence="1">
    <location>
        <begin position="39"/>
        <end position="54"/>
    </location>
</feature>
<reference evidence="3" key="1">
    <citation type="submission" date="2012-06" db="EMBL/GenBank/DDBJ databases">
        <title>The genome sequence of Coniosporium apollinis CBS 100218.</title>
        <authorList>
            <consortium name="The Broad Institute Genome Sequencing Platform"/>
            <person name="Cuomo C."/>
            <person name="Gorbushina A."/>
            <person name="Noack S."/>
            <person name="Walker B."/>
            <person name="Young S.K."/>
            <person name="Zeng Q."/>
            <person name="Gargeya S."/>
            <person name="Fitzgerald M."/>
            <person name="Haas B."/>
            <person name="Abouelleil A."/>
            <person name="Alvarado L."/>
            <person name="Arachchi H.M."/>
            <person name="Berlin A.M."/>
            <person name="Chapman S.B."/>
            <person name="Goldberg J."/>
            <person name="Griggs A."/>
            <person name="Gujja S."/>
            <person name="Hansen M."/>
            <person name="Howarth C."/>
            <person name="Imamovic A."/>
            <person name="Larimer J."/>
            <person name="McCowan C."/>
            <person name="Montmayeur A."/>
            <person name="Murphy C."/>
            <person name="Neiman D."/>
            <person name="Pearson M."/>
            <person name="Priest M."/>
            <person name="Roberts A."/>
            <person name="Saif S."/>
            <person name="Shea T."/>
            <person name="Sisk P."/>
            <person name="Sykes S."/>
            <person name="Wortman J."/>
            <person name="Nusbaum C."/>
            <person name="Birren B."/>
        </authorList>
    </citation>
    <scope>NUCLEOTIDE SEQUENCE [LARGE SCALE GENOMIC DNA]</scope>
    <source>
        <strain evidence="3">CBS 100218</strain>
    </source>
</reference>
<feature type="compositionally biased region" description="Polar residues" evidence="1">
    <location>
        <begin position="22"/>
        <end position="38"/>
    </location>
</feature>
<evidence type="ECO:0000313" key="3">
    <source>
        <dbReference type="Proteomes" id="UP000016924"/>
    </source>
</evidence>
<organism evidence="2 3">
    <name type="scientific">Coniosporium apollinis (strain CBS 100218)</name>
    <name type="common">Rock-inhabiting black yeast</name>
    <dbReference type="NCBI Taxonomy" id="1168221"/>
    <lineage>
        <taxon>Eukaryota</taxon>
        <taxon>Fungi</taxon>
        <taxon>Dikarya</taxon>
        <taxon>Ascomycota</taxon>
        <taxon>Pezizomycotina</taxon>
        <taxon>Dothideomycetes</taxon>
        <taxon>Dothideomycetes incertae sedis</taxon>
        <taxon>Coniosporium</taxon>
    </lineage>
</organism>
<name>R7YVW6_CONA1</name>
<dbReference type="AlphaFoldDB" id="R7YVW6"/>
<sequence>MASYDPYNRAAMDLFEAQQLEASSSNSNIKTFQASSQEPKSEGREMVTTRERRASRALYVCPGKREQSLA</sequence>
<gene>
    <name evidence="2" type="ORF">W97_05050</name>
</gene>
<protein>
    <submittedName>
        <fullName evidence="2">Uncharacterized protein</fullName>
    </submittedName>
</protein>
<keyword evidence="3" id="KW-1185">Reference proteome</keyword>
<dbReference type="EMBL" id="JH767576">
    <property type="protein sequence ID" value="EON65811.1"/>
    <property type="molecule type" value="Genomic_DNA"/>
</dbReference>
<dbReference type="RefSeq" id="XP_007781128.1">
    <property type="nucleotide sequence ID" value="XM_007782938.1"/>
</dbReference>
<accession>R7YVW6</accession>
<dbReference type="OrthoDB" id="10392894at2759"/>
<dbReference type="Proteomes" id="UP000016924">
    <property type="component" value="Unassembled WGS sequence"/>
</dbReference>
<evidence type="ECO:0000313" key="2">
    <source>
        <dbReference type="EMBL" id="EON65811.1"/>
    </source>
</evidence>